<dbReference type="EMBL" id="SOAZ01000031">
    <property type="protein sequence ID" value="TDT50322.1"/>
    <property type="molecule type" value="Genomic_DNA"/>
</dbReference>
<dbReference type="AlphaFoldDB" id="A0A4R7K9A4"/>
<organism evidence="1 2">
    <name type="scientific">Fonticella tunisiensis</name>
    <dbReference type="NCBI Taxonomy" id="1096341"/>
    <lineage>
        <taxon>Bacteria</taxon>
        <taxon>Bacillati</taxon>
        <taxon>Bacillota</taxon>
        <taxon>Clostridia</taxon>
        <taxon>Eubacteriales</taxon>
        <taxon>Clostridiaceae</taxon>
        <taxon>Fonticella</taxon>
    </lineage>
</organism>
<proteinExistence type="predicted"/>
<evidence type="ECO:0000313" key="2">
    <source>
        <dbReference type="Proteomes" id="UP000295325"/>
    </source>
</evidence>
<dbReference type="OrthoDB" id="1952089at2"/>
<sequence>MKGFAVINTAHEEDVKRKFPFAGKLWGIDRFIGPYKEEDMEFNNCIGTEIKIPYGFEKSKVKRAYKIGMKMYGYVVSKEYNINYNPFFHHSCLIRALDFLTVSLGCDLRLGEVVIADASTYEGRNSFRLLLPFARRIILVTDNKKEIMEEAEHAMINYGTSVAVLEDPVKASERADAVVIASDKPHHKYIVDMNRPMLFFRFFKKPEGRWWFDNVTINFKDYYNLSSIHAQGYVDINNKRPFWISAEKDGFRIQNIRKENIIIMNR</sequence>
<name>A0A4R7K9A4_9CLOT</name>
<evidence type="ECO:0000313" key="1">
    <source>
        <dbReference type="EMBL" id="TDT50322.1"/>
    </source>
</evidence>
<comment type="caution">
    <text evidence="1">The sequence shown here is derived from an EMBL/GenBank/DDBJ whole genome shotgun (WGS) entry which is preliminary data.</text>
</comment>
<dbReference type="Proteomes" id="UP000295325">
    <property type="component" value="Unassembled WGS sequence"/>
</dbReference>
<dbReference type="RefSeq" id="WP_133629263.1">
    <property type="nucleotide sequence ID" value="NZ_SOAZ01000031.1"/>
</dbReference>
<accession>A0A4R7K9A4</accession>
<protein>
    <submittedName>
        <fullName evidence="1">Uncharacterized protein</fullName>
    </submittedName>
</protein>
<keyword evidence="2" id="KW-1185">Reference proteome</keyword>
<gene>
    <name evidence="1" type="ORF">EDD71_13125</name>
</gene>
<reference evidence="1 2" key="1">
    <citation type="submission" date="2019-03" db="EMBL/GenBank/DDBJ databases">
        <title>Genomic Encyclopedia of Type Strains, Phase IV (KMG-IV): sequencing the most valuable type-strain genomes for metagenomic binning, comparative biology and taxonomic classification.</title>
        <authorList>
            <person name="Goeker M."/>
        </authorList>
    </citation>
    <scope>NUCLEOTIDE SEQUENCE [LARGE SCALE GENOMIC DNA]</scope>
    <source>
        <strain evidence="1 2">DSM 24455</strain>
    </source>
</reference>